<evidence type="ECO:0000259" key="4">
    <source>
        <dbReference type="Pfam" id="PF13579"/>
    </source>
</evidence>
<evidence type="ECO:0000313" key="5">
    <source>
        <dbReference type="EMBL" id="EWT07543.1"/>
    </source>
</evidence>
<protein>
    <submittedName>
        <fullName evidence="5">Glycosyl transferase family 1</fullName>
    </submittedName>
</protein>
<dbReference type="PANTHER" id="PTHR12526:SF600">
    <property type="entry name" value="GLYCOSYL TRANSFERASE GROUP 1"/>
    <property type="match status" value="1"/>
</dbReference>
<dbReference type="PANTHER" id="PTHR12526">
    <property type="entry name" value="GLYCOSYLTRANSFERASE"/>
    <property type="match status" value="1"/>
</dbReference>
<feature type="domain" description="Glycosyltransferase subfamily 4-like N-terminal" evidence="4">
    <location>
        <begin position="13"/>
        <end position="195"/>
    </location>
</feature>
<accession>W9GRW0</accession>
<evidence type="ECO:0000313" key="6">
    <source>
        <dbReference type="Proteomes" id="UP000019494"/>
    </source>
</evidence>
<evidence type="ECO:0000256" key="3">
    <source>
        <dbReference type="SAM" id="MobiDB-lite"/>
    </source>
</evidence>
<dbReference type="Pfam" id="PF13579">
    <property type="entry name" value="Glyco_trans_4_4"/>
    <property type="match status" value="1"/>
</dbReference>
<evidence type="ECO:0000256" key="2">
    <source>
        <dbReference type="ARBA" id="ARBA00022679"/>
    </source>
</evidence>
<dbReference type="Proteomes" id="UP000019494">
    <property type="component" value="Unassembled WGS sequence"/>
</dbReference>
<sequence length="382" mass="41918">MLMLVWTSVATDTRVLREAEALAKAGSRVHIIGRAVPESFRPPDGITIGSAGRPPLSAGRTRRRTRPERVARWVLLSSHVARRMKEWQTAAEQLALEWAHQHGVPDVVHAHDFSALPPGHRLASQWSVPLVYDTHEYWVGRPVEGLRDPLRQRRERLLEGELGRDAAAVITVGEGVARALRQDHPCWPPITVVRNTFPSRAAPPSPAAAPGGLVYAGRLAAFRELEVVAQASLALDLPITLVGPADDSWLAGFDPGRAVVLPSEPLRAVDERLRRAGVALVTHSDRWPNHRLALPNKLFHAVSLGIPVIATDVGELGAMVREHGLGTVYRPGDPDDMARAVHDLVTDYPMHQASVARARPMLSWEQDSQALRRLYQGLADAD</sequence>
<dbReference type="EMBL" id="AWQS01000009">
    <property type="protein sequence ID" value="EWT07543.1"/>
    <property type="molecule type" value="Genomic_DNA"/>
</dbReference>
<dbReference type="Pfam" id="PF13692">
    <property type="entry name" value="Glyco_trans_1_4"/>
    <property type="match status" value="1"/>
</dbReference>
<dbReference type="GO" id="GO:0016757">
    <property type="term" value="F:glycosyltransferase activity"/>
    <property type="evidence" value="ECO:0007669"/>
    <property type="project" value="UniProtKB-KW"/>
</dbReference>
<gene>
    <name evidence="5" type="ORF">N864_06470</name>
</gene>
<organism evidence="5 6">
    <name type="scientific">Intrasporangium chromatireducens Q5-1</name>
    <dbReference type="NCBI Taxonomy" id="584657"/>
    <lineage>
        <taxon>Bacteria</taxon>
        <taxon>Bacillati</taxon>
        <taxon>Actinomycetota</taxon>
        <taxon>Actinomycetes</taxon>
        <taxon>Micrococcales</taxon>
        <taxon>Intrasporangiaceae</taxon>
        <taxon>Intrasporangium</taxon>
    </lineage>
</organism>
<reference evidence="6" key="1">
    <citation type="submission" date="2013-08" db="EMBL/GenBank/DDBJ databases">
        <title>Intrasporangium oryzae NRRL B-24470.</title>
        <authorList>
            <person name="Liu H."/>
            <person name="Wang G."/>
        </authorList>
    </citation>
    <scope>NUCLEOTIDE SEQUENCE [LARGE SCALE GENOMIC DNA]</scope>
    <source>
        <strain evidence="6">Q5-1</strain>
    </source>
</reference>
<dbReference type="AlphaFoldDB" id="W9GRW0"/>
<dbReference type="InterPro" id="IPR028098">
    <property type="entry name" value="Glyco_trans_4-like_N"/>
</dbReference>
<keyword evidence="1" id="KW-0328">Glycosyltransferase</keyword>
<comment type="caution">
    <text evidence="5">The sequence shown here is derived from an EMBL/GenBank/DDBJ whole genome shotgun (WGS) entry which is preliminary data.</text>
</comment>
<name>W9GRW0_9MICO</name>
<dbReference type="SUPFAM" id="SSF53756">
    <property type="entry name" value="UDP-Glycosyltransferase/glycogen phosphorylase"/>
    <property type="match status" value="1"/>
</dbReference>
<evidence type="ECO:0000256" key="1">
    <source>
        <dbReference type="ARBA" id="ARBA00022676"/>
    </source>
</evidence>
<proteinExistence type="predicted"/>
<keyword evidence="6" id="KW-1185">Reference proteome</keyword>
<dbReference type="PATRIC" id="fig|584657.3.peg.475"/>
<keyword evidence="2 5" id="KW-0808">Transferase</keyword>
<dbReference type="Gene3D" id="3.40.50.2000">
    <property type="entry name" value="Glycogen Phosphorylase B"/>
    <property type="match status" value="2"/>
</dbReference>
<feature type="region of interest" description="Disordered" evidence="3">
    <location>
        <begin position="42"/>
        <end position="64"/>
    </location>
</feature>